<proteinExistence type="predicted"/>
<accession>A0A1G9XB45</accession>
<dbReference type="AlphaFoldDB" id="A0A1G9XB45"/>
<dbReference type="STRING" id="1137991.SAMN05660642_03638"/>
<protein>
    <submittedName>
        <fullName evidence="1">Uncharacterized protein</fullName>
    </submittedName>
</protein>
<keyword evidence="2" id="KW-1185">Reference proteome</keyword>
<dbReference type="EMBL" id="FNHE01000010">
    <property type="protein sequence ID" value="SDM94012.1"/>
    <property type="molecule type" value="Genomic_DNA"/>
</dbReference>
<evidence type="ECO:0000313" key="1">
    <source>
        <dbReference type="EMBL" id="SDM94012.1"/>
    </source>
</evidence>
<sequence length="87" mass="7907">MVVGWSVVVGWTVVVGVRPGDSPAGPLSSVGDGAVVGSVVGAVVGAVVVGPGVWVGSAGPGVAGADVTGVCTVDPDVGPAGGSGGRT</sequence>
<reference evidence="2" key="1">
    <citation type="submission" date="2016-10" db="EMBL/GenBank/DDBJ databases">
        <authorList>
            <person name="Varghese N."/>
            <person name="Submissions S."/>
        </authorList>
    </citation>
    <scope>NUCLEOTIDE SEQUENCE [LARGE SCALE GENOMIC DNA]</scope>
    <source>
        <strain evidence="2">DSM 45419</strain>
    </source>
</reference>
<organism evidence="1 2">
    <name type="scientific">Geodermatophilus siccatus</name>
    <dbReference type="NCBI Taxonomy" id="1137991"/>
    <lineage>
        <taxon>Bacteria</taxon>
        <taxon>Bacillati</taxon>
        <taxon>Actinomycetota</taxon>
        <taxon>Actinomycetes</taxon>
        <taxon>Geodermatophilales</taxon>
        <taxon>Geodermatophilaceae</taxon>
        <taxon>Geodermatophilus</taxon>
    </lineage>
</organism>
<dbReference type="Proteomes" id="UP000198680">
    <property type="component" value="Unassembled WGS sequence"/>
</dbReference>
<gene>
    <name evidence="1" type="ORF">SAMN05660642_03638</name>
</gene>
<evidence type="ECO:0000313" key="2">
    <source>
        <dbReference type="Proteomes" id="UP000198680"/>
    </source>
</evidence>
<name>A0A1G9XB45_9ACTN</name>